<evidence type="ECO:0000256" key="5">
    <source>
        <dbReference type="ARBA" id="ARBA00022989"/>
    </source>
</evidence>
<dbReference type="PANTHER" id="PTHR40074">
    <property type="entry name" value="O-ACETYLTRANSFERASE WECH"/>
    <property type="match status" value="1"/>
</dbReference>
<keyword evidence="4 7" id="KW-0812">Transmembrane</keyword>
<dbReference type="GO" id="GO:0016413">
    <property type="term" value="F:O-acetyltransferase activity"/>
    <property type="evidence" value="ECO:0007669"/>
    <property type="project" value="TreeGrafter"/>
</dbReference>
<dbReference type="Pfam" id="PF01757">
    <property type="entry name" value="Acyl_transf_3"/>
    <property type="match status" value="1"/>
</dbReference>
<organism evidence="9 10">
    <name type="scientific">Terribacillus halophilus</name>
    <dbReference type="NCBI Taxonomy" id="361279"/>
    <lineage>
        <taxon>Bacteria</taxon>
        <taxon>Bacillati</taxon>
        <taxon>Bacillota</taxon>
        <taxon>Bacilli</taxon>
        <taxon>Bacillales</taxon>
        <taxon>Bacillaceae</taxon>
        <taxon>Terribacillus</taxon>
    </lineage>
</organism>
<feature type="transmembrane region" description="Helical" evidence="7">
    <location>
        <begin position="217"/>
        <end position="237"/>
    </location>
</feature>
<evidence type="ECO:0000313" key="9">
    <source>
        <dbReference type="EMBL" id="SDD19651.1"/>
    </source>
</evidence>
<dbReference type="PANTHER" id="PTHR40074:SF2">
    <property type="entry name" value="O-ACETYLTRANSFERASE WECH"/>
    <property type="match status" value="1"/>
</dbReference>
<sequence>MKKQQQIQSIYLMRLLAMSLVVLVHVTGAYATVLPFASDAYEKYHFLNRIIRIEAGIFIAITGLVFFYQYKHKKLTKTLWKDYYRKRVSFILIPYIIWALVYELHKAMLGFGDLQPAAILKRIIFGESYYQLHFIFLIVQVYLVLPLLIWLDHSWAFFRRYMFVFGGLLQLGYIALQTFFPPSPFPLFLQLMGTLLLGGWIGVHYDREKAKSKHWSTWIWLLISALAGSGIAMYYYAAGTLGSFEWNNILYESVNYIFLITGCYAIFRIAESVSDKLAVSTLAKLQQIASYSFGYYLLHPLVLDYVTRTIPAYSNYLFHVQIMLRYLAVMGVCFTVIYLFHRFVPFASILFGKLPRSSGRLKQSKAS</sequence>
<dbReference type="EMBL" id="FMZB01000007">
    <property type="protein sequence ID" value="SDD19651.1"/>
    <property type="molecule type" value="Genomic_DNA"/>
</dbReference>
<proteinExistence type="inferred from homology"/>
<evidence type="ECO:0000313" key="10">
    <source>
        <dbReference type="Proteomes" id="UP000198666"/>
    </source>
</evidence>
<accession>A0A1G6SSN7</accession>
<feature type="transmembrane region" description="Helical" evidence="7">
    <location>
        <begin position="88"/>
        <end position="109"/>
    </location>
</feature>
<evidence type="ECO:0000256" key="4">
    <source>
        <dbReference type="ARBA" id="ARBA00022692"/>
    </source>
</evidence>
<evidence type="ECO:0000256" key="6">
    <source>
        <dbReference type="ARBA" id="ARBA00023136"/>
    </source>
</evidence>
<dbReference type="Proteomes" id="UP000198666">
    <property type="component" value="Unassembled WGS sequence"/>
</dbReference>
<feature type="domain" description="Acyltransferase 3" evidence="8">
    <location>
        <begin position="9"/>
        <end position="341"/>
    </location>
</feature>
<evidence type="ECO:0000256" key="1">
    <source>
        <dbReference type="ARBA" id="ARBA00004651"/>
    </source>
</evidence>
<dbReference type="STRING" id="361279.SAMN05421663_107221"/>
<keyword evidence="5 7" id="KW-1133">Transmembrane helix</keyword>
<keyword evidence="9" id="KW-0012">Acyltransferase</keyword>
<evidence type="ECO:0000256" key="2">
    <source>
        <dbReference type="ARBA" id="ARBA00007400"/>
    </source>
</evidence>
<feature type="transmembrane region" description="Helical" evidence="7">
    <location>
        <begin position="129"/>
        <end position="149"/>
    </location>
</feature>
<dbReference type="GO" id="GO:0009246">
    <property type="term" value="P:enterobacterial common antigen biosynthetic process"/>
    <property type="evidence" value="ECO:0007669"/>
    <property type="project" value="TreeGrafter"/>
</dbReference>
<dbReference type="RefSeq" id="WP_244499349.1">
    <property type="nucleotide sequence ID" value="NZ_FMZB01000007.1"/>
</dbReference>
<dbReference type="GO" id="GO:0005886">
    <property type="term" value="C:plasma membrane"/>
    <property type="evidence" value="ECO:0007669"/>
    <property type="project" value="UniProtKB-SubCell"/>
</dbReference>
<evidence type="ECO:0000259" key="8">
    <source>
        <dbReference type="Pfam" id="PF01757"/>
    </source>
</evidence>
<keyword evidence="6 7" id="KW-0472">Membrane</keyword>
<feature type="transmembrane region" description="Helical" evidence="7">
    <location>
        <begin position="12"/>
        <end position="37"/>
    </location>
</feature>
<feature type="transmembrane region" description="Helical" evidence="7">
    <location>
        <begin position="186"/>
        <end position="205"/>
    </location>
</feature>
<comment type="subcellular location">
    <subcellularLocation>
        <location evidence="1">Cell membrane</location>
        <topology evidence="1">Multi-pass membrane protein</topology>
    </subcellularLocation>
</comment>
<comment type="similarity">
    <text evidence="2">Belongs to the acyltransferase 3 family.</text>
</comment>
<dbReference type="InterPro" id="IPR002656">
    <property type="entry name" value="Acyl_transf_3_dom"/>
</dbReference>
<protein>
    <submittedName>
        <fullName evidence="9">Surface polysaccharide O-acyltransferase, integral membrane enzyme</fullName>
    </submittedName>
</protein>
<feature type="transmembrane region" description="Helical" evidence="7">
    <location>
        <begin position="49"/>
        <end position="68"/>
    </location>
</feature>
<keyword evidence="9" id="KW-0808">Transferase</keyword>
<keyword evidence="3" id="KW-1003">Cell membrane</keyword>
<feature type="transmembrane region" description="Helical" evidence="7">
    <location>
        <begin position="161"/>
        <end position="180"/>
    </location>
</feature>
<feature type="transmembrane region" description="Helical" evidence="7">
    <location>
        <begin position="326"/>
        <end position="352"/>
    </location>
</feature>
<evidence type="ECO:0000256" key="3">
    <source>
        <dbReference type="ARBA" id="ARBA00022475"/>
    </source>
</evidence>
<feature type="transmembrane region" description="Helical" evidence="7">
    <location>
        <begin position="249"/>
        <end position="267"/>
    </location>
</feature>
<dbReference type="AlphaFoldDB" id="A0A1G6SSN7"/>
<feature type="transmembrane region" description="Helical" evidence="7">
    <location>
        <begin position="288"/>
        <end position="306"/>
    </location>
</feature>
<reference evidence="10" key="1">
    <citation type="submission" date="2016-10" db="EMBL/GenBank/DDBJ databases">
        <authorList>
            <person name="Varghese N."/>
            <person name="Submissions S."/>
        </authorList>
    </citation>
    <scope>NUCLEOTIDE SEQUENCE [LARGE SCALE GENOMIC DNA]</scope>
    <source>
        <strain evidence="10">DSM 21620</strain>
    </source>
</reference>
<evidence type="ECO:0000256" key="7">
    <source>
        <dbReference type="SAM" id="Phobius"/>
    </source>
</evidence>
<name>A0A1G6SSN7_9BACI</name>
<gene>
    <name evidence="9" type="ORF">SAMN05421663_107221</name>
</gene>
<keyword evidence="10" id="KW-1185">Reference proteome</keyword>